<evidence type="ECO:0000256" key="8">
    <source>
        <dbReference type="ARBA" id="ARBA00023052"/>
    </source>
</evidence>
<dbReference type="Gene3D" id="3.40.50.11610">
    <property type="entry name" value="Multifunctional 2-oxoglutarate metabolism enzyme, C-terminal domain"/>
    <property type="match status" value="1"/>
</dbReference>
<evidence type="ECO:0000313" key="15">
    <source>
        <dbReference type="Proteomes" id="UP000259211"/>
    </source>
</evidence>
<dbReference type="NCBIfam" id="TIGR00239">
    <property type="entry name" value="2oxo_dh_E1"/>
    <property type="match status" value="1"/>
</dbReference>
<dbReference type="InterPro" id="IPR032106">
    <property type="entry name" value="2-oxogl_dehyd_N"/>
</dbReference>
<evidence type="ECO:0000256" key="6">
    <source>
        <dbReference type="ARBA" id="ARBA00022842"/>
    </source>
</evidence>
<dbReference type="CDD" id="cd02016">
    <property type="entry name" value="TPP_E1_OGDC_like"/>
    <property type="match status" value="1"/>
</dbReference>
<dbReference type="GO" id="GO:0006099">
    <property type="term" value="P:tricarboxylic acid cycle"/>
    <property type="evidence" value="ECO:0007669"/>
    <property type="project" value="UniProtKB-UniPathway"/>
</dbReference>
<dbReference type="GO" id="GO:0004591">
    <property type="term" value="F:oxoglutarate dehydrogenase (succinyl-transferring) activity"/>
    <property type="evidence" value="ECO:0007669"/>
    <property type="project" value="UniProtKB-EC"/>
</dbReference>
<feature type="compositionally biased region" description="Basic and acidic residues" evidence="12">
    <location>
        <begin position="135"/>
        <end position="144"/>
    </location>
</feature>
<keyword evidence="8" id="KW-0786">Thiamine pyrophosphate</keyword>
<dbReference type="Proteomes" id="UP000259211">
    <property type="component" value="Unassembled WGS sequence"/>
</dbReference>
<dbReference type="InterPro" id="IPR023213">
    <property type="entry name" value="CAT-like_dom_sf"/>
</dbReference>
<dbReference type="InterPro" id="IPR031717">
    <property type="entry name" value="ODO-1/KGD_C"/>
</dbReference>
<comment type="catalytic activity">
    <reaction evidence="11">
        <text>N(6)-[(R)-dihydrolipoyl]-L-lysyl-[protein] + succinyl-CoA = N(6)-[(R)-S(8)-succinyldihydrolipoyl]-L-lysyl-[protein] + CoA</text>
        <dbReference type="Rhea" id="RHEA:15213"/>
        <dbReference type="Rhea" id="RHEA-COMP:10475"/>
        <dbReference type="Rhea" id="RHEA-COMP:20092"/>
        <dbReference type="ChEBI" id="CHEBI:57287"/>
        <dbReference type="ChEBI" id="CHEBI:57292"/>
        <dbReference type="ChEBI" id="CHEBI:83100"/>
        <dbReference type="ChEBI" id="CHEBI:83120"/>
        <dbReference type="EC" id="2.3.1.61"/>
    </reaction>
</comment>
<dbReference type="UniPathway" id="UPA00223">
    <property type="reaction ID" value="UER00997"/>
</dbReference>
<comment type="catalytic activity">
    <reaction evidence="10">
        <text>N(6)-[(R)-lipoyl]-L-lysyl-[protein] + 2-oxoglutarate + H(+) = N(6)-[(R)-S(8)-succinyldihydrolipoyl]-L-lysyl-[protein] + CO2</text>
        <dbReference type="Rhea" id="RHEA:12188"/>
        <dbReference type="Rhea" id="RHEA-COMP:10474"/>
        <dbReference type="Rhea" id="RHEA-COMP:20092"/>
        <dbReference type="ChEBI" id="CHEBI:15378"/>
        <dbReference type="ChEBI" id="CHEBI:16526"/>
        <dbReference type="ChEBI" id="CHEBI:16810"/>
        <dbReference type="ChEBI" id="CHEBI:83099"/>
        <dbReference type="ChEBI" id="CHEBI:83120"/>
        <dbReference type="EC" id="1.2.4.2"/>
    </reaction>
</comment>
<name>A0A3E2DHP6_9ACTN</name>
<feature type="compositionally biased region" description="Basic and acidic residues" evidence="12">
    <location>
        <begin position="1"/>
        <end position="10"/>
    </location>
</feature>
<dbReference type="GO" id="GO:0000287">
    <property type="term" value="F:magnesium ion binding"/>
    <property type="evidence" value="ECO:0007669"/>
    <property type="project" value="UniProtKB-ARBA"/>
</dbReference>
<evidence type="ECO:0000256" key="11">
    <source>
        <dbReference type="ARBA" id="ARBA00052761"/>
    </source>
</evidence>
<accession>A0A3E2DHP6</accession>
<proteinExistence type="predicted"/>
<dbReference type="GO" id="GO:0030976">
    <property type="term" value="F:thiamine pyrophosphate binding"/>
    <property type="evidence" value="ECO:0007669"/>
    <property type="project" value="InterPro"/>
</dbReference>
<sequence length="1266" mass="140077">MVSPAPHDKSNNSPDFGANDWLIEEMRDQYQNDPSSVDPAWATFFHHEAAQASDEVTGSAAGEQPARQDPKPEPAPNPVANQKPAPAAKAEPKPAPKPAASTAPTPTPKVKDMASKPEPSKTSREPARPLLTADAPRHSAKLETVEPTVTKMKGAPMRTAKNMDQSLTMPTATTVRDVPMQLVIEQRTMINNFLRKAKGGKISFTHILAYAMVQALKTVPAMNNAYAEIDGKPHLIENHQINLGMAIDVVNKDGSRKLVVPAIKGAEQMDFLDFWRAYEEIVRKGRTNELTIEDFKGVTASLTNPGGFGTNHSIARLMPGQGMILGVGSIDYPAAYQGNSPTRMAELGISKVTTLTSTYDHRIIQGAQSGEFLRRMHQLLLGADRFYENIFESLRIPYAPVQWASDRQANRPDQVGKQARVIELIDSWRRFGHLSADIDPIEYRPRFHHDLMLNSHGLTLWDMDRTFPIANFAGQRRAIMTLREILTILRDSYASTMGIEYMHIADHEQRKWFQDRFEKEHQPLSREMHLQILDQLNEAEIFETFLQTKFVGQKRFSLEGGESAIVLLAALCNLAADDSLNEVCIGMPHRGRLNVLANIIGKSYGQIFREFEGNAEPVNSQGSGDVKYHLGDEGEFTAASGNTIKASVAANPSHLEAVDPVLEGICRAKLDALGNPDNFPVLPILMHGDAAFSGQGVVYETLQMSQLEGYRTGGTIHVIVDNQVGFTTSPRDGRSSTYCTDVAKAVGAPVLHVNGDDPAAVVHAARIAYEYRQIFHRDVVIDVVCYRRRGHNEGDDPSFTQPHMYDLIAEKRSTRKLYTESLIGRGDITDEDADAVMSKFRSRLETVFKEVREATSKPEPYSGVPDYPVKHSGLHLTTVEADTLEAVARAHENLPETFNAHPKVAPQMTRRAKHIREGGIDWATGEMIALGSLLRDGIHVRLAGQDSRRGTFSQRFAALVDRATGEFYVPVNHLGGEQGHLDVLDSPLNEYAAMGFEYGYSVARPDSLVLWEAQFGDFVNGAQTIIDEFIASAGSKWGQKSGVVLLLPHGYEGQGPDHSSARLERFLNLCSEGALAVCQPSTPASYSHLLRQHAYVNRHRPVVIATPKSMLRNKMATSDPEEFTTGKWRPVLPDPSITDPSAVTRIILCSGKVRWELVKQRKAAGLDGQLAIIPLERLYPLPDKELAEVLEPYSNVTDVRWVQEEPENQGAWYYILTHLPHAMSDKLPGFFDGLTAVTRPPSSAPSVGQHSVHVREEQELLEKAMA</sequence>
<dbReference type="Gene3D" id="3.40.50.970">
    <property type="match status" value="1"/>
</dbReference>
<evidence type="ECO:0000256" key="4">
    <source>
        <dbReference type="ARBA" id="ARBA00022532"/>
    </source>
</evidence>
<evidence type="ECO:0000259" key="13">
    <source>
        <dbReference type="SMART" id="SM00861"/>
    </source>
</evidence>
<comment type="cofactor">
    <cofactor evidence="2">
        <name>thiamine diphosphate</name>
        <dbReference type="ChEBI" id="CHEBI:58937"/>
    </cofactor>
</comment>
<dbReference type="PIRSF" id="PIRSF000157">
    <property type="entry name" value="Oxoglu_dh_E1"/>
    <property type="match status" value="1"/>
</dbReference>
<keyword evidence="5" id="KW-0479">Metal-binding</keyword>
<dbReference type="Gene3D" id="3.40.50.12470">
    <property type="match status" value="1"/>
</dbReference>
<evidence type="ECO:0000256" key="5">
    <source>
        <dbReference type="ARBA" id="ARBA00022723"/>
    </source>
</evidence>
<dbReference type="Gene3D" id="1.10.287.1150">
    <property type="entry name" value="TPP helical domain"/>
    <property type="match status" value="1"/>
</dbReference>
<dbReference type="NCBIfam" id="NF008907">
    <property type="entry name" value="PRK12270.1"/>
    <property type="match status" value="1"/>
</dbReference>
<evidence type="ECO:0000256" key="12">
    <source>
        <dbReference type="SAM" id="MobiDB-lite"/>
    </source>
</evidence>
<dbReference type="SUPFAM" id="SSF52518">
    <property type="entry name" value="Thiamin diphosphate-binding fold (THDP-binding)"/>
    <property type="match status" value="2"/>
</dbReference>
<evidence type="ECO:0000256" key="7">
    <source>
        <dbReference type="ARBA" id="ARBA00023002"/>
    </source>
</evidence>
<dbReference type="GO" id="GO:0045252">
    <property type="term" value="C:oxoglutarate dehydrogenase complex"/>
    <property type="evidence" value="ECO:0007669"/>
    <property type="project" value="TreeGrafter"/>
</dbReference>
<dbReference type="InterPro" id="IPR029061">
    <property type="entry name" value="THDP-binding"/>
</dbReference>
<feature type="compositionally biased region" description="Low complexity" evidence="12">
    <location>
        <begin position="78"/>
        <end position="89"/>
    </location>
</feature>
<dbReference type="EMBL" id="NOWI01000004">
    <property type="protein sequence ID" value="RFT44885.1"/>
    <property type="molecule type" value="Genomic_DNA"/>
</dbReference>
<dbReference type="SMART" id="SM00861">
    <property type="entry name" value="Transket_pyr"/>
    <property type="match status" value="1"/>
</dbReference>
<evidence type="ECO:0000256" key="1">
    <source>
        <dbReference type="ARBA" id="ARBA00001946"/>
    </source>
</evidence>
<evidence type="ECO:0000256" key="9">
    <source>
        <dbReference type="ARBA" id="ARBA00023268"/>
    </source>
</evidence>
<evidence type="ECO:0000256" key="10">
    <source>
        <dbReference type="ARBA" id="ARBA00051911"/>
    </source>
</evidence>
<dbReference type="SUPFAM" id="SSF52777">
    <property type="entry name" value="CoA-dependent acyltransferases"/>
    <property type="match status" value="1"/>
</dbReference>
<reference evidence="14 15" key="1">
    <citation type="submission" date="2017-07" db="EMBL/GenBank/DDBJ databases">
        <authorList>
            <person name="Sun Z.S."/>
            <person name="Albrecht U."/>
            <person name="Echele G."/>
            <person name="Lee C.C."/>
        </authorList>
    </citation>
    <scope>NUCLEOTIDE SEQUENCE [LARGE SCALE GENOMIC DNA]</scope>
    <source>
        <strain evidence="14 15">P16-029</strain>
    </source>
</reference>
<keyword evidence="9" id="KW-0511">Multifunctional enzyme</keyword>
<dbReference type="Pfam" id="PF16078">
    <property type="entry name" value="2-oxogl_dehyd_N"/>
    <property type="match status" value="1"/>
</dbReference>
<dbReference type="Pfam" id="PF16870">
    <property type="entry name" value="OxoGdeHyase_C"/>
    <property type="match status" value="1"/>
</dbReference>
<dbReference type="PANTHER" id="PTHR23152:SF4">
    <property type="entry name" value="2-OXOADIPATE DEHYDROGENASE COMPLEX COMPONENT E1"/>
    <property type="match status" value="1"/>
</dbReference>
<dbReference type="InterPro" id="IPR001017">
    <property type="entry name" value="DH_E1"/>
</dbReference>
<organism evidence="14 15">
    <name type="scientific">Cutibacterium avidum</name>
    <dbReference type="NCBI Taxonomy" id="33010"/>
    <lineage>
        <taxon>Bacteria</taxon>
        <taxon>Bacillati</taxon>
        <taxon>Actinomycetota</taxon>
        <taxon>Actinomycetes</taxon>
        <taxon>Propionibacteriales</taxon>
        <taxon>Propionibacteriaceae</taxon>
        <taxon>Cutibacterium</taxon>
    </lineage>
</organism>
<keyword evidence="4" id="KW-0816">Tricarboxylic acid cycle</keyword>
<dbReference type="Pfam" id="PF00198">
    <property type="entry name" value="2-oxoacid_dh"/>
    <property type="match status" value="1"/>
</dbReference>
<dbReference type="InterPro" id="IPR042179">
    <property type="entry name" value="KGD_C_sf"/>
</dbReference>
<feature type="domain" description="Transketolase-like pyrimidine-binding" evidence="13">
    <location>
        <begin position="920"/>
        <end position="1113"/>
    </location>
</feature>
<comment type="cofactor">
    <cofactor evidence="1">
        <name>Mg(2+)</name>
        <dbReference type="ChEBI" id="CHEBI:18420"/>
    </cofactor>
</comment>
<dbReference type="PANTHER" id="PTHR23152">
    <property type="entry name" value="2-OXOGLUTARATE DEHYDROGENASE"/>
    <property type="match status" value="1"/>
</dbReference>
<dbReference type="InterPro" id="IPR011603">
    <property type="entry name" value="2oxoglutarate_DH_E1"/>
</dbReference>
<dbReference type="Pfam" id="PF00676">
    <property type="entry name" value="E1_dh"/>
    <property type="match status" value="1"/>
</dbReference>
<comment type="pathway">
    <text evidence="3">Carbohydrate metabolism; tricarboxylic acid cycle; succinyl-CoA from 2-oxoglutarate (dehydrogenase route): step 1/1.</text>
</comment>
<dbReference type="Pfam" id="PF02779">
    <property type="entry name" value="Transket_pyr"/>
    <property type="match status" value="1"/>
</dbReference>
<comment type="caution">
    <text evidence="14">The sequence shown here is derived from an EMBL/GenBank/DDBJ whole genome shotgun (WGS) entry which is preliminary data.</text>
</comment>
<dbReference type="InterPro" id="IPR005475">
    <property type="entry name" value="Transketolase-like_Pyr-bd"/>
</dbReference>
<keyword evidence="7" id="KW-0560">Oxidoreductase</keyword>
<dbReference type="NCBIfam" id="NF006914">
    <property type="entry name" value="PRK09404.1"/>
    <property type="match status" value="1"/>
</dbReference>
<dbReference type="InterPro" id="IPR001078">
    <property type="entry name" value="2-oxoacid_DH_actylTfrase"/>
</dbReference>
<gene>
    <name evidence="14" type="ORF">CHT91_05315</name>
</gene>
<dbReference type="GO" id="GO:0005829">
    <property type="term" value="C:cytosol"/>
    <property type="evidence" value="ECO:0007669"/>
    <property type="project" value="TreeGrafter"/>
</dbReference>
<protein>
    <submittedName>
        <fullName evidence="14">2-oxoglutarate dehydrogenase E1 component</fullName>
    </submittedName>
</protein>
<dbReference type="RefSeq" id="WP_117189148.1">
    <property type="nucleotide sequence ID" value="NZ_NOWI01000004.1"/>
</dbReference>
<evidence type="ECO:0000256" key="3">
    <source>
        <dbReference type="ARBA" id="ARBA00004813"/>
    </source>
</evidence>
<dbReference type="Gene3D" id="3.30.559.10">
    <property type="entry name" value="Chloramphenicol acetyltransferase-like domain"/>
    <property type="match status" value="1"/>
</dbReference>
<dbReference type="AlphaFoldDB" id="A0A3E2DHP6"/>
<feature type="region of interest" description="Disordered" evidence="12">
    <location>
        <begin position="1"/>
        <end position="146"/>
    </location>
</feature>
<evidence type="ECO:0000256" key="2">
    <source>
        <dbReference type="ARBA" id="ARBA00001964"/>
    </source>
</evidence>
<evidence type="ECO:0000313" key="14">
    <source>
        <dbReference type="EMBL" id="RFT44885.1"/>
    </source>
</evidence>
<feature type="compositionally biased region" description="Basic and acidic residues" evidence="12">
    <location>
        <begin position="109"/>
        <end position="127"/>
    </location>
</feature>
<dbReference type="GO" id="GO:0004149">
    <property type="term" value="F:dihydrolipoyllysine-residue succinyltransferase activity"/>
    <property type="evidence" value="ECO:0007669"/>
    <property type="project" value="UniProtKB-EC"/>
</dbReference>
<keyword evidence="6" id="KW-0460">Magnesium</keyword>